<sequence>MPIVHVGKVLVSGTNGYVAVWVVRKLLESGFSVRGTVRSADKGQHLTELFKSYGDKFELIVVPDIAAEGAFDEAVKGVDAIAHTASPFHFNAHDPAELSVPAIQGTVGILESARKYGQSVKRVVITGSTASIIRPKTEQLDEFDWNEPAVKAVEERGSEATNAEKYQSSKTLAERAAWKFLDDHIKELGWDLAVMNPPFVLGPPIHELSSSPAAAALNTSTKVMLDVMTIPDAAARLNNGNFVDVRDLGDAHVRAFKSELPAYVPMDAVNKEEGKNVNRFIIGGFNFTWQDWLDALPPTSKAQKGTPGSGTRKLDYSNAKAKKVLGLGAEGHAYIPFVQTARDTLADFEKRGWVESS</sequence>
<dbReference type="InterPro" id="IPR001509">
    <property type="entry name" value="Epimerase_deHydtase"/>
</dbReference>
<evidence type="ECO:0000259" key="3">
    <source>
        <dbReference type="Pfam" id="PF01370"/>
    </source>
</evidence>
<reference evidence="4" key="1">
    <citation type="submission" date="2023-03" db="EMBL/GenBank/DDBJ databases">
        <title>Massive genome expansion in bonnet fungi (Mycena s.s.) driven by repeated elements and novel gene families across ecological guilds.</title>
        <authorList>
            <consortium name="Lawrence Berkeley National Laboratory"/>
            <person name="Harder C.B."/>
            <person name="Miyauchi S."/>
            <person name="Viragh M."/>
            <person name="Kuo A."/>
            <person name="Thoen E."/>
            <person name="Andreopoulos B."/>
            <person name="Lu D."/>
            <person name="Skrede I."/>
            <person name="Drula E."/>
            <person name="Henrissat B."/>
            <person name="Morin E."/>
            <person name="Kohler A."/>
            <person name="Barry K."/>
            <person name="LaButti K."/>
            <person name="Morin E."/>
            <person name="Salamov A."/>
            <person name="Lipzen A."/>
            <person name="Mereny Z."/>
            <person name="Hegedus B."/>
            <person name="Baldrian P."/>
            <person name="Stursova M."/>
            <person name="Weitz H."/>
            <person name="Taylor A."/>
            <person name="Grigoriev I.V."/>
            <person name="Nagy L.G."/>
            <person name="Martin F."/>
            <person name="Kauserud H."/>
        </authorList>
    </citation>
    <scope>NUCLEOTIDE SEQUENCE</scope>
    <source>
        <strain evidence="4">9284</strain>
    </source>
</reference>
<feature type="domain" description="NAD-dependent epimerase/dehydratase" evidence="3">
    <location>
        <begin position="9"/>
        <end position="258"/>
    </location>
</feature>
<comment type="caution">
    <text evidence="4">The sequence shown here is derived from an EMBL/GenBank/DDBJ whole genome shotgun (WGS) entry which is preliminary data.</text>
</comment>
<dbReference type="GO" id="GO:0016616">
    <property type="term" value="F:oxidoreductase activity, acting on the CH-OH group of donors, NAD or NADP as acceptor"/>
    <property type="evidence" value="ECO:0007669"/>
    <property type="project" value="TreeGrafter"/>
</dbReference>
<evidence type="ECO:0000313" key="5">
    <source>
        <dbReference type="Proteomes" id="UP001221142"/>
    </source>
</evidence>
<dbReference type="InterPro" id="IPR050425">
    <property type="entry name" value="NAD(P)_dehydrat-like"/>
</dbReference>
<keyword evidence="5" id="KW-1185">Reference proteome</keyword>
<evidence type="ECO:0000313" key="4">
    <source>
        <dbReference type="EMBL" id="KAJ7615949.1"/>
    </source>
</evidence>
<organism evidence="4 5">
    <name type="scientific">Roridomyces roridus</name>
    <dbReference type="NCBI Taxonomy" id="1738132"/>
    <lineage>
        <taxon>Eukaryota</taxon>
        <taxon>Fungi</taxon>
        <taxon>Dikarya</taxon>
        <taxon>Basidiomycota</taxon>
        <taxon>Agaricomycotina</taxon>
        <taxon>Agaricomycetes</taxon>
        <taxon>Agaricomycetidae</taxon>
        <taxon>Agaricales</taxon>
        <taxon>Marasmiineae</taxon>
        <taxon>Mycenaceae</taxon>
        <taxon>Roridomyces</taxon>
    </lineage>
</organism>
<dbReference type="SUPFAM" id="SSF51735">
    <property type="entry name" value="NAD(P)-binding Rossmann-fold domains"/>
    <property type="match status" value="1"/>
</dbReference>
<dbReference type="Proteomes" id="UP001221142">
    <property type="component" value="Unassembled WGS sequence"/>
</dbReference>
<dbReference type="AlphaFoldDB" id="A0AAD7BBN0"/>
<dbReference type="Pfam" id="PF01370">
    <property type="entry name" value="Epimerase"/>
    <property type="match status" value="1"/>
</dbReference>
<gene>
    <name evidence="4" type="ORF">FB45DRAFT_935004</name>
</gene>
<dbReference type="PANTHER" id="PTHR10366">
    <property type="entry name" value="NAD DEPENDENT EPIMERASE/DEHYDRATASE"/>
    <property type="match status" value="1"/>
</dbReference>
<accession>A0AAD7BBN0</accession>
<name>A0AAD7BBN0_9AGAR</name>
<dbReference type="EMBL" id="JARKIF010000023">
    <property type="protein sequence ID" value="KAJ7615949.1"/>
    <property type="molecule type" value="Genomic_DNA"/>
</dbReference>
<protein>
    <submittedName>
        <fullName evidence="4">D-lactaldehyde dehydrogenase</fullName>
    </submittedName>
</protein>
<comment type="similarity">
    <text evidence="2">Belongs to the NAD(P)-dependent epimerase/dehydratase family. Dihydroflavonol-4-reductase subfamily.</text>
</comment>
<dbReference type="Gene3D" id="3.40.50.720">
    <property type="entry name" value="NAD(P)-binding Rossmann-like Domain"/>
    <property type="match status" value="1"/>
</dbReference>
<proteinExistence type="inferred from homology"/>
<keyword evidence="1" id="KW-0560">Oxidoreductase</keyword>
<evidence type="ECO:0000256" key="2">
    <source>
        <dbReference type="ARBA" id="ARBA00023445"/>
    </source>
</evidence>
<evidence type="ECO:0000256" key="1">
    <source>
        <dbReference type="ARBA" id="ARBA00023002"/>
    </source>
</evidence>
<dbReference type="InterPro" id="IPR036291">
    <property type="entry name" value="NAD(P)-bd_dom_sf"/>
</dbReference>
<dbReference type="PANTHER" id="PTHR10366:SF564">
    <property type="entry name" value="STEROL-4-ALPHA-CARBOXYLATE 3-DEHYDROGENASE, DECARBOXYLATING"/>
    <property type="match status" value="1"/>
</dbReference>